<evidence type="ECO:0000313" key="1">
    <source>
        <dbReference type="EMBL" id="RMX55212.1"/>
    </source>
</evidence>
<evidence type="ECO:0000313" key="2">
    <source>
        <dbReference type="Proteomes" id="UP000275408"/>
    </source>
</evidence>
<sequence length="164" mass="18356">MKECENNGATSNDNPENNIALSIATLMINLHISLALRRNRLIEKYFMSKKSGEVTLLLDSKPIPVFCHMGDFGCGNGGWTPIMKINGNKSTFHYDSHFWSNRSAYNLPGGKTSFDLQETKLPTTPFSKICLGMKIDNQHRFIGIDQQADLFTRSSLMGNSSKPH</sequence>
<accession>A0A3M6UNK1</accession>
<organism evidence="1 2">
    <name type="scientific">Pocillopora damicornis</name>
    <name type="common">Cauliflower coral</name>
    <name type="synonym">Millepora damicornis</name>
    <dbReference type="NCBI Taxonomy" id="46731"/>
    <lineage>
        <taxon>Eukaryota</taxon>
        <taxon>Metazoa</taxon>
        <taxon>Cnidaria</taxon>
        <taxon>Anthozoa</taxon>
        <taxon>Hexacorallia</taxon>
        <taxon>Scleractinia</taxon>
        <taxon>Astrocoeniina</taxon>
        <taxon>Pocilloporidae</taxon>
        <taxon>Pocillopora</taxon>
    </lineage>
</organism>
<reference evidence="1 2" key="1">
    <citation type="journal article" date="2018" name="Sci. Rep.">
        <title>Comparative analysis of the Pocillopora damicornis genome highlights role of immune system in coral evolution.</title>
        <authorList>
            <person name="Cunning R."/>
            <person name="Bay R.A."/>
            <person name="Gillette P."/>
            <person name="Baker A.C."/>
            <person name="Traylor-Knowles N."/>
        </authorList>
    </citation>
    <scope>NUCLEOTIDE SEQUENCE [LARGE SCALE GENOMIC DNA]</scope>
    <source>
        <strain evidence="1">RSMAS</strain>
        <tissue evidence="1">Whole animal</tissue>
    </source>
</reference>
<gene>
    <name evidence="1" type="ORF">pdam_00025900</name>
</gene>
<dbReference type="AlphaFoldDB" id="A0A3M6UNK1"/>
<dbReference type="Proteomes" id="UP000275408">
    <property type="component" value="Unassembled WGS sequence"/>
</dbReference>
<proteinExistence type="predicted"/>
<name>A0A3M6UNK1_POCDA</name>
<comment type="caution">
    <text evidence="1">The sequence shown here is derived from an EMBL/GenBank/DDBJ whole genome shotgun (WGS) entry which is preliminary data.</text>
</comment>
<protein>
    <submittedName>
        <fullName evidence="1">Uncharacterized protein</fullName>
    </submittedName>
</protein>
<dbReference type="EMBL" id="RCHS01001106">
    <property type="protein sequence ID" value="RMX55212.1"/>
    <property type="molecule type" value="Genomic_DNA"/>
</dbReference>
<keyword evidence="2" id="KW-1185">Reference proteome</keyword>